<dbReference type="Proteomes" id="UP000677152">
    <property type="component" value="Chromosome"/>
</dbReference>
<protein>
    <submittedName>
        <fullName evidence="4">ATP-binding protein</fullName>
    </submittedName>
</protein>
<proteinExistence type="predicted"/>
<evidence type="ECO:0000313" key="5">
    <source>
        <dbReference type="Proteomes" id="UP000677152"/>
    </source>
</evidence>
<keyword evidence="4" id="KW-0067">ATP-binding</keyword>
<reference evidence="4" key="1">
    <citation type="submission" date="2021-04" db="EMBL/GenBank/DDBJ databases">
        <title>Genomic sequence of Actinosynnema pretiosum subsp. pretiosum ATCC 31280 (C-14919).</title>
        <authorList>
            <person name="Bai L."/>
            <person name="Wang X."/>
            <person name="Xiao Y."/>
        </authorList>
    </citation>
    <scope>NUCLEOTIDE SEQUENCE</scope>
    <source>
        <strain evidence="4">ATCC 31280</strain>
    </source>
</reference>
<dbReference type="GO" id="GO:0004674">
    <property type="term" value="F:protein serine/threonine kinase activity"/>
    <property type="evidence" value="ECO:0007669"/>
    <property type="project" value="UniProtKB-KW"/>
</dbReference>
<keyword evidence="4" id="KW-0547">Nucleotide-binding</keyword>
<organism evidence="4 5">
    <name type="scientific">Actinosynnema pretiosum subsp. pretiosum</name>
    <dbReference type="NCBI Taxonomy" id="103721"/>
    <lineage>
        <taxon>Bacteria</taxon>
        <taxon>Bacillati</taxon>
        <taxon>Actinomycetota</taxon>
        <taxon>Actinomycetes</taxon>
        <taxon>Pseudonocardiales</taxon>
        <taxon>Pseudonocardiaceae</taxon>
        <taxon>Actinosynnema</taxon>
    </lineage>
</organism>
<gene>
    <name evidence="4" type="ORF">KCV87_03745</name>
</gene>
<evidence type="ECO:0000313" key="4">
    <source>
        <dbReference type="EMBL" id="QUF05237.1"/>
    </source>
</evidence>
<feature type="region of interest" description="Disordered" evidence="2">
    <location>
        <begin position="78"/>
        <end position="97"/>
    </location>
</feature>
<name>A0AA45R4T0_9PSEU</name>
<feature type="domain" description="Histidine kinase/HSP90-like ATPase" evidence="3">
    <location>
        <begin position="24"/>
        <end position="129"/>
    </location>
</feature>
<evidence type="ECO:0000256" key="1">
    <source>
        <dbReference type="ARBA" id="ARBA00022527"/>
    </source>
</evidence>
<dbReference type="Gene3D" id="3.30.565.10">
    <property type="entry name" value="Histidine kinase-like ATPase, C-terminal domain"/>
    <property type="match status" value="1"/>
</dbReference>
<sequence>MDEVDAPTTPPTPAALDLTPRPPLAEVRRWTGALLIDADEEAADDVLLVVNELVANAYDHTTSPLALRLTTTPEHVRVEVEDGSPDPPRPDLTAGLRQIGTRGRGLLLIRQLTDRWGSTPHPGGKTVWAELPNVPAT</sequence>
<evidence type="ECO:0000259" key="3">
    <source>
        <dbReference type="Pfam" id="PF13581"/>
    </source>
</evidence>
<dbReference type="PANTHER" id="PTHR35526">
    <property type="entry name" value="ANTI-SIGMA-F FACTOR RSBW-RELATED"/>
    <property type="match status" value="1"/>
</dbReference>
<keyword evidence="1" id="KW-0723">Serine/threonine-protein kinase</keyword>
<dbReference type="CDD" id="cd16936">
    <property type="entry name" value="HATPase_RsbW-like"/>
    <property type="match status" value="1"/>
</dbReference>
<dbReference type="InterPro" id="IPR050267">
    <property type="entry name" value="Anti-sigma-factor_SerPK"/>
</dbReference>
<dbReference type="GO" id="GO:0005524">
    <property type="term" value="F:ATP binding"/>
    <property type="evidence" value="ECO:0007669"/>
    <property type="project" value="UniProtKB-KW"/>
</dbReference>
<dbReference type="PANTHER" id="PTHR35526:SF3">
    <property type="entry name" value="ANTI-SIGMA-F FACTOR RSBW"/>
    <property type="match status" value="1"/>
</dbReference>
<dbReference type="InterPro" id="IPR003594">
    <property type="entry name" value="HATPase_dom"/>
</dbReference>
<accession>A0AA45R4T0</accession>
<dbReference type="SUPFAM" id="SSF55874">
    <property type="entry name" value="ATPase domain of HSP90 chaperone/DNA topoisomerase II/histidine kinase"/>
    <property type="match status" value="1"/>
</dbReference>
<keyword evidence="1" id="KW-0808">Transferase</keyword>
<keyword evidence="1" id="KW-0418">Kinase</keyword>
<dbReference type="AlphaFoldDB" id="A0AA45R4T0"/>
<dbReference type="EMBL" id="CP073249">
    <property type="protein sequence ID" value="QUF05237.1"/>
    <property type="molecule type" value="Genomic_DNA"/>
</dbReference>
<dbReference type="InterPro" id="IPR036890">
    <property type="entry name" value="HATPase_C_sf"/>
</dbReference>
<evidence type="ECO:0000256" key="2">
    <source>
        <dbReference type="SAM" id="MobiDB-lite"/>
    </source>
</evidence>
<dbReference type="Pfam" id="PF13581">
    <property type="entry name" value="HATPase_c_2"/>
    <property type="match status" value="1"/>
</dbReference>